<feature type="transmembrane region" description="Helical" evidence="1">
    <location>
        <begin position="62"/>
        <end position="86"/>
    </location>
</feature>
<dbReference type="OrthoDB" id="8769854at2"/>
<proteinExistence type="predicted"/>
<keyword evidence="3" id="KW-1185">Reference proteome</keyword>
<evidence type="ECO:0000313" key="2">
    <source>
        <dbReference type="EMBL" id="TFW23003.1"/>
    </source>
</evidence>
<evidence type="ECO:0000256" key="1">
    <source>
        <dbReference type="SAM" id="Phobius"/>
    </source>
</evidence>
<keyword evidence="1" id="KW-0812">Transmembrane</keyword>
<evidence type="ECO:0008006" key="4">
    <source>
        <dbReference type="Google" id="ProtNLM"/>
    </source>
</evidence>
<feature type="transmembrane region" description="Helical" evidence="1">
    <location>
        <begin position="92"/>
        <end position="112"/>
    </location>
</feature>
<keyword evidence="1" id="KW-1133">Transmembrane helix</keyword>
<evidence type="ECO:0000313" key="3">
    <source>
        <dbReference type="Proteomes" id="UP000298438"/>
    </source>
</evidence>
<feature type="transmembrane region" description="Helical" evidence="1">
    <location>
        <begin position="158"/>
        <end position="182"/>
    </location>
</feature>
<dbReference type="Proteomes" id="UP000298438">
    <property type="component" value="Unassembled WGS sequence"/>
</dbReference>
<reference evidence="2 3" key="1">
    <citation type="submission" date="2019-03" db="EMBL/GenBank/DDBJ databases">
        <title>Draft Genome Sequence of Massilia arenosa sp. nov., a Novel Massilia Species Isolated from a Sandy-loam Maize Soil.</title>
        <authorList>
            <person name="Raths R."/>
            <person name="Peta V."/>
            <person name="Bucking H."/>
        </authorList>
    </citation>
    <scope>NUCLEOTIDE SEQUENCE [LARGE SCALE GENOMIC DNA]</scope>
    <source>
        <strain evidence="2 3">MC02</strain>
    </source>
</reference>
<dbReference type="EMBL" id="SPVF01000100">
    <property type="protein sequence ID" value="TFW23003.1"/>
    <property type="molecule type" value="Genomic_DNA"/>
</dbReference>
<name>A0A4Y9SGI7_9BURK</name>
<gene>
    <name evidence="2" type="ORF">E4L96_07185</name>
</gene>
<protein>
    <recommendedName>
        <fullName evidence="4">Tetratricopeptide repeat protein</fullName>
    </recommendedName>
</protein>
<dbReference type="SUPFAM" id="SSF48452">
    <property type="entry name" value="TPR-like"/>
    <property type="match status" value="1"/>
</dbReference>
<dbReference type="AlphaFoldDB" id="A0A4Y9SGI7"/>
<sequence>MYHADKAANWNCVKCGSLVCQECFPAHAQSDRPPYCTLCGGDMRHLGVRNSMPPFWSQMPKFFAYPFALNGLVFLALLAALSIGAVKLFDTQSIVILLPIFVGVSLVIRQGLRVIEFTSQGRSRPPSIGELFDGNSTTLKMLGLLFAYSLLVRTAGHFGLLGLAAMIAFSVLLPASVMLLAIRGSLRDALDPAQVFQLAASTGWSYLGLVMVLLITSQGPQQAMQLLPASTLQHLAQSSPYLLLMMFVVSTAYFNMVMGAMMGYLLFQHHEDLGIRPDEQTSGTAPADNKALEMARAVILVRESRYDDALKHMAGMVSDHPNDIQVLEYHHKLLCQAGRDPERVVQYTERYLQALYDSRRKNRLTAAVDAARRVVPAYKPKSIALRVALAEEYFHQRQFKLAVELIGMLHKEAPASEEVPAALYLLARIYSEGVRDDGKALMVLDFLLQKYPNHPFTAEVTNYRKVILSLRQTAQAAG</sequence>
<accession>A0A4Y9SGI7</accession>
<feature type="transmembrane region" description="Helical" evidence="1">
    <location>
        <begin position="203"/>
        <end position="221"/>
    </location>
</feature>
<dbReference type="Gene3D" id="1.25.40.10">
    <property type="entry name" value="Tetratricopeptide repeat domain"/>
    <property type="match status" value="1"/>
</dbReference>
<organism evidence="2 3">
    <name type="scientific">Zemynaea arenosa</name>
    <dbReference type="NCBI Taxonomy" id="2561931"/>
    <lineage>
        <taxon>Bacteria</taxon>
        <taxon>Pseudomonadati</taxon>
        <taxon>Pseudomonadota</taxon>
        <taxon>Betaproteobacteria</taxon>
        <taxon>Burkholderiales</taxon>
        <taxon>Oxalobacteraceae</taxon>
        <taxon>Telluria group</taxon>
        <taxon>Zemynaea</taxon>
    </lineage>
</organism>
<comment type="caution">
    <text evidence="2">The sequence shown here is derived from an EMBL/GenBank/DDBJ whole genome shotgun (WGS) entry which is preliminary data.</text>
</comment>
<keyword evidence="1" id="KW-0472">Membrane</keyword>
<dbReference type="InterPro" id="IPR011990">
    <property type="entry name" value="TPR-like_helical_dom_sf"/>
</dbReference>
<feature type="transmembrane region" description="Helical" evidence="1">
    <location>
        <begin position="241"/>
        <end position="267"/>
    </location>
</feature>